<reference evidence="2" key="2">
    <citation type="submission" date="2016-06" db="EMBL/GenBank/DDBJ databases">
        <title>The genome of a short-lived fish provides insights into sex chromosome evolution and the genetic control of aging.</title>
        <authorList>
            <person name="Reichwald K."/>
            <person name="Felder M."/>
            <person name="Petzold A."/>
            <person name="Koch P."/>
            <person name="Groth M."/>
            <person name="Platzer M."/>
        </authorList>
    </citation>
    <scope>NUCLEOTIDE SEQUENCE</scope>
    <source>
        <tissue evidence="2">Brain</tissue>
    </source>
</reference>
<gene>
    <name evidence="2" type="primary">Nfu_g_1_013509</name>
</gene>
<evidence type="ECO:0000313" key="2">
    <source>
        <dbReference type="EMBL" id="SBQ49813.1"/>
    </source>
</evidence>
<dbReference type="AlphaFoldDB" id="A0A1A8ETE4"/>
<dbReference type="EMBL" id="HAEB01003286">
    <property type="protein sequence ID" value="SBQ49813.1"/>
    <property type="molecule type" value="Transcribed_RNA"/>
</dbReference>
<feature type="non-terminal residue" evidence="2">
    <location>
        <position position="69"/>
    </location>
</feature>
<evidence type="ECO:0000256" key="1">
    <source>
        <dbReference type="SAM" id="MobiDB-lite"/>
    </source>
</evidence>
<protein>
    <submittedName>
        <fullName evidence="2">Uncharacterized protein</fullName>
    </submittedName>
</protein>
<proteinExistence type="predicted"/>
<feature type="region of interest" description="Disordered" evidence="1">
    <location>
        <begin position="1"/>
        <end position="20"/>
    </location>
</feature>
<name>A0A1A8ETE4_9TELE</name>
<sequence>LHGIQNDNESHMRKAPPQADSICQSEAPLMVGVLLSRPAGPSISRGHVGPVQFQADLLVKRAENPKLPK</sequence>
<reference evidence="2" key="1">
    <citation type="submission" date="2016-05" db="EMBL/GenBank/DDBJ databases">
        <authorList>
            <person name="Lavstsen T."/>
            <person name="Jespersen J.S."/>
        </authorList>
    </citation>
    <scope>NUCLEOTIDE SEQUENCE</scope>
    <source>
        <tissue evidence="2">Brain</tissue>
    </source>
</reference>
<accession>A0A1A8ETE4</accession>
<feature type="non-terminal residue" evidence="2">
    <location>
        <position position="1"/>
    </location>
</feature>
<organism evidence="2">
    <name type="scientific">Nothobranchius korthausae</name>
    <dbReference type="NCBI Taxonomy" id="1143690"/>
    <lineage>
        <taxon>Eukaryota</taxon>
        <taxon>Metazoa</taxon>
        <taxon>Chordata</taxon>
        <taxon>Craniata</taxon>
        <taxon>Vertebrata</taxon>
        <taxon>Euteleostomi</taxon>
        <taxon>Actinopterygii</taxon>
        <taxon>Neopterygii</taxon>
        <taxon>Teleostei</taxon>
        <taxon>Neoteleostei</taxon>
        <taxon>Acanthomorphata</taxon>
        <taxon>Ovalentaria</taxon>
        <taxon>Atherinomorphae</taxon>
        <taxon>Cyprinodontiformes</taxon>
        <taxon>Nothobranchiidae</taxon>
        <taxon>Nothobranchius</taxon>
    </lineage>
</organism>